<dbReference type="Pfam" id="PF00155">
    <property type="entry name" value="Aminotran_1_2"/>
    <property type="match status" value="1"/>
</dbReference>
<dbReference type="PRINTS" id="PR00035">
    <property type="entry name" value="HTHGNTR"/>
</dbReference>
<organism evidence="8 9">
    <name type="scientific">Amycolatopsis minnesotensis</name>
    <dbReference type="NCBI Taxonomy" id="337894"/>
    <lineage>
        <taxon>Bacteria</taxon>
        <taxon>Bacillati</taxon>
        <taxon>Actinomycetota</taxon>
        <taxon>Actinomycetes</taxon>
        <taxon>Pseudonocardiales</taxon>
        <taxon>Pseudonocardiaceae</taxon>
        <taxon>Amycolatopsis</taxon>
    </lineage>
</organism>
<dbReference type="InterPro" id="IPR004839">
    <property type="entry name" value="Aminotransferase_I/II_large"/>
</dbReference>
<proteinExistence type="inferred from homology"/>
<keyword evidence="9" id="KW-1185">Reference proteome</keyword>
<evidence type="ECO:0000256" key="4">
    <source>
        <dbReference type="ARBA" id="ARBA00023125"/>
    </source>
</evidence>
<dbReference type="InterPro" id="IPR036390">
    <property type="entry name" value="WH_DNA-bd_sf"/>
</dbReference>
<dbReference type="SUPFAM" id="SSF53383">
    <property type="entry name" value="PLP-dependent transferases"/>
    <property type="match status" value="1"/>
</dbReference>
<dbReference type="GO" id="GO:0008483">
    <property type="term" value="F:transaminase activity"/>
    <property type="evidence" value="ECO:0007669"/>
    <property type="project" value="UniProtKB-KW"/>
</dbReference>
<dbReference type="EMBL" id="BAAANN010000015">
    <property type="protein sequence ID" value="GAA1964844.1"/>
    <property type="molecule type" value="Genomic_DNA"/>
</dbReference>
<name>A0ABN2R7G3_9PSEU</name>
<dbReference type="PANTHER" id="PTHR46577:SF1">
    <property type="entry name" value="HTH-TYPE TRANSCRIPTIONAL REGULATORY PROTEIN GABR"/>
    <property type="match status" value="1"/>
</dbReference>
<dbReference type="InterPro" id="IPR015422">
    <property type="entry name" value="PyrdxlP-dep_Trfase_small"/>
</dbReference>
<sequence length="492" mass="53075">MDRSGDLGAVVDLLGDWTVSRAPLYRKLARALERAIRAGDLRAGERLPSERELAQRLAISRATVVAAYDELRGSGMIDSQRGSGTRVTAAVRPRTLAADGRVPGGRATSIFQRMVDGPSELISLAMTIEPAVPELGDAVRELVRTDLPDLLADIGYHPRGFPPLRRAVADYYTAAELPTAADQVLVTTGAQQVMGLVAQMYLRPGCAVVVESPSWPGFLDLFRAAGARLVGVPLDEEGIRPDLLAQAFAEHQPVLLYVMPTYHNPTGTLMSAARRKRVAELCVRFNVSLLEDHAYATSSSCGGSVPPPIAAFAPPAAEVLTVGSLAKAVWAGLRIGWARGPGEIIERLARYKVRADLGTPVLDQALAARLLPDIGEIARARAGILQSRMDHLRELLTEHLPSWRWRSPDGGSALWVELPDTNAQVFAQVALRHGVEVVAGSSTDPTGAHDNYVRLPCSFPIEVLTELVGRLSRAWLELQRHGPATGLMQPII</sequence>
<dbReference type="SMART" id="SM00345">
    <property type="entry name" value="HTH_GNTR"/>
    <property type="match status" value="1"/>
</dbReference>
<evidence type="ECO:0000313" key="8">
    <source>
        <dbReference type="EMBL" id="GAA1964844.1"/>
    </source>
</evidence>
<dbReference type="RefSeq" id="WP_344420907.1">
    <property type="nucleotide sequence ID" value="NZ_BAAANN010000015.1"/>
</dbReference>
<accession>A0ABN2R7G3</accession>
<dbReference type="PROSITE" id="PS50949">
    <property type="entry name" value="HTH_GNTR"/>
    <property type="match status" value="1"/>
</dbReference>
<reference evidence="8 9" key="1">
    <citation type="journal article" date="2019" name="Int. J. Syst. Evol. Microbiol.">
        <title>The Global Catalogue of Microorganisms (GCM) 10K type strain sequencing project: providing services to taxonomists for standard genome sequencing and annotation.</title>
        <authorList>
            <consortium name="The Broad Institute Genomics Platform"/>
            <consortium name="The Broad Institute Genome Sequencing Center for Infectious Disease"/>
            <person name="Wu L."/>
            <person name="Ma J."/>
        </authorList>
    </citation>
    <scope>NUCLEOTIDE SEQUENCE [LARGE SCALE GENOMIC DNA]</scope>
    <source>
        <strain evidence="8 9">JCM 14545</strain>
    </source>
</reference>
<dbReference type="InterPro" id="IPR000524">
    <property type="entry name" value="Tscrpt_reg_HTH_GntR"/>
</dbReference>
<evidence type="ECO:0000259" key="7">
    <source>
        <dbReference type="PROSITE" id="PS50949"/>
    </source>
</evidence>
<keyword evidence="8" id="KW-0032">Aminotransferase</keyword>
<keyword evidence="5" id="KW-0804">Transcription</keyword>
<keyword evidence="2" id="KW-0663">Pyridoxal phosphate</keyword>
<evidence type="ECO:0000256" key="1">
    <source>
        <dbReference type="ARBA" id="ARBA00005384"/>
    </source>
</evidence>
<evidence type="ECO:0000256" key="3">
    <source>
        <dbReference type="ARBA" id="ARBA00023015"/>
    </source>
</evidence>
<protein>
    <submittedName>
        <fullName evidence="8">PLP-dependent aminotransferase family protein</fullName>
    </submittedName>
</protein>
<feature type="domain" description="HTH gntR-type" evidence="7">
    <location>
        <begin position="22"/>
        <end position="90"/>
    </location>
</feature>
<evidence type="ECO:0000256" key="2">
    <source>
        <dbReference type="ARBA" id="ARBA00022898"/>
    </source>
</evidence>
<keyword evidence="4" id="KW-0238">DNA-binding</keyword>
<dbReference type="Proteomes" id="UP001501116">
    <property type="component" value="Unassembled WGS sequence"/>
</dbReference>
<evidence type="ECO:0000313" key="9">
    <source>
        <dbReference type="Proteomes" id="UP001501116"/>
    </source>
</evidence>
<dbReference type="Pfam" id="PF00392">
    <property type="entry name" value="GntR"/>
    <property type="match status" value="1"/>
</dbReference>
<dbReference type="Gene3D" id="1.10.10.10">
    <property type="entry name" value="Winged helix-like DNA-binding domain superfamily/Winged helix DNA-binding domain"/>
    <property type="match status" value="1"/>
</dbReference>
<evidence type="ECO:0000256" key="5">
    <source>
        <dbReference type="ARBA" id="ARBA00023163"/>
    </source>
</evidence>
<gene>
    <name evidence="8" type="ORF">GCM10009754_41030</name>
</gene>
<dbReference type="InterPro" id="IPR015424">
    <property type="entry name" value="PyrdxlP-dep_Trfase"/>
</dbReference>
<dbReference type="InterPro" id="IPR036388">
    <property type="entry name" value="WH-like_DNA-bd_sf"/>
</dbReference>
<evidence type="ECO:0000256" key="6">
    <source>
        <dbReference type="ARBA" id="ARBA00023194"/>
    </source>
</evidence>
<comment type="similarity">
    <text evidence="1">In the C-terminal section; belongs to the class-I pyridoxal-phosphate-dependent aminotransferase family.</text>
</comment>
<keyword evidence="8" id="KW-0808">Transferase</keyword>
<dbReference type="InterPro" id="IPR051446">
    <property type="entry name" value="HTH_trans_reg/aminotransferase"/>
</dbReference>
<keyword evidence="6" id="KW-0045">Antibiotic biosynthesis</keyword>
<dbReference type="CDD" id="cd00609">
    <property type="entry name" value="AAT_like"/>
    <property type="match status" value="1"/>
</dbReference>
<dbReference type="InterPro" id="IPR015421">
    <property type="entry name" value="PyrdxlP-dep_Trfase_major"/>
</dbReference>
<dbReference type="CDD" id="cd07377">
    <property type="entry name" value="WHTH_GntR"/>
    <property type="match status" value="1"/>
</dbReference>
<comment type="caution">
    <text evidence="8">The sequence shown here is derived from an EMBL/GenBank/DDBJ whole genome shotgun (WGS) entry which is preliminary data.</text>
</comment>
<dbReference type="SUPFAM" id="SSF46785">
    <property type="entry name" value="Winged helix' DNA-binding domain"/>
    <property type="match status" value="1"/>
</dbReference>
<keyword evidence="3" id="KW-0805">Transcription regulation</keyword>
<dbReference type="Gene3D" id="3.90.1150.10">
    <property type="entry name" value="Aspartate Aminotransferase, domain 1"/>
    <property type="match status" value="1"/>
</dbReference>
<dbReference type="PANTHER" id="PTHR46577">
    <property type="entry name" value="HTH-TYPE TRANSCRIPTIONAL REGULATORY PROTEIN GABR"/>
    <property type="match status" value="1"/>
</dbReference>
<dbReference type="Gene3D" id="3.40.640.10">
    <property type="entry name" value="Type I PLP-dependent aspartate aminotransferase-like (Major domain)"/>
    <property type="match status" value="1"/>
</dbReference>